<dbReference type="EMBL" id="JANPWB010000009">
    <property type="protein sequence ID" value="KAJ1155719.1"/>
    <property type="molecule type" value="Genomic_DNA"/>
</dbReference>
<dbReference type="AlphaFoldDB" id="A0AAV7RWW3"/>
<comment type="caution">
    <text evidence="1">The sequence shown here is derived from an EMBL/GenBank/DDBJ whole genome shotgun (WGS) entry which is preliminary data.</text>
</comment>
<proteinExistence type="predicted"/>
<protein>
    <submittedName>
        <fullName evidence="1">Uncharacterized protein</fullName>
    </submittedName>
</protein>
<gene>
    <name evidence="1" type="ORF">NDU88_008448</name>
</gene>
<reference evidence="1" key="1">
    <citation type="journal article" date="2022" name="bioRxiv">
        <title>Sequencing and chromosome-scale assembly of the giantPleurodeles waltlgenome.</title>
        <authorList>
            <person name="Brown T."/>
            <person name="Elewa A."/>
            <person name="Iarovenko S."/>
            <person name="Subramanian E."/>
            <person name="Araus A.J."/>
            <person name="Petzold A."/>
            <person name="Susuki M."/>
            <person name="Suzuki K.-i.T."/>
            <person name="Hayashi T."/>
            <person name="Toyoda A."/>
            <person name="Oliveira C."/>
            <person name="Osipova E."/>
            <person name="Leigh N.D."/>
            <person name="Simon A."/>
            <person name="Yun M.H."/>
        </authorList>
    </citation>
    <scope>NUCLEOTIDE SEQUENCE</scope>
    <source>
        <strain evidence="1">20211129_DDA</strain>
        <tissue evidence="1">Liver</tissue>
    </source>
</reference>
<accession>A0AAV7RWW3</accession>
<organism evidence="1 2">
    <name type="scientific">Pleurodeles waltl</name>
    <name type="common">Iberian ribbed newt</name>
    <dbReference type="NCBI Taxonomy" id="8319"/>
    <lineage>
        <taxon>Eukaryota</taxon>
        <taxon>Metazoa</taxon>
        <taxon>Chordata</taxon>
        <taxon>Craniata</taxon>
        <taxon>Vertebrata</taxon>
        <taxon>Euteleostomi</taxon>
        <taxon>Amphibia</taxon>
        <taxon>Batrachia</taxon>
        <taxon>Caudata</taxon>
        <taxon>Salamandroidea</taxon>
        <taxon>Salamandridae</taxon>
        <taxon>Pleurodelinae</taxon>
        <taxon>Pleurodeles</taxon>
    </lineage>
</organism>
<keyword evidence="2" id="KW-1185">Reference proteome</keyword>
<sequence>MDASVSPRDSLHQAFAGHTYSGGFLIKFEHSGDCGARQSMLCRLFLTTLSPCIISTEWCGSWAEISGFLDRVLEGFLLVVVGGAAKYFLLSAHNGDTLNLKAIELSHLSLDDNEWALHPQFDRFKGGGLSAVPEREPQTWSRNRF</sequence>
<evidence type="ECO:0000313" key="2">
    <source>
        <dbReference type="Proteomes" id="UP001066276"/>
    </source>
</evidence>
<name>A0AAV7RWW3_PLEWA</name>
<dbReference type="Proteomes" id="UP001066276">
    <property type="component" value="Chromosome 5"/>
</dbReference>
<evidence type="ECO:0000313" key="1">
    <source>
        <dbReference type="EMBL" id="KAJ1155719.1"/>
    </source>
</evidence>